<evidence type="ECO:0000313" key="3">
    <source>
        <dbReference type="EMBL" id="SHL50585.1"/>
    </source>
</evidence>
<evidence type="ECO:0000259" key="1">
    <source>
        <dbReference type="Pfam" id="PF01978"/>
    </source>
</evidence>
<dbReference type="PANTHER" id="PTHR34293">
    <property type="entry name" value="HTH-TYPE TRANSCRIPTIONAL REGULATOR TRMBL2"/>
    <property type="match status" value="1"/>
</dbReference>
<dbReference type="Gene3D" id="1.10.10.10">
    <property type="entry name" value="Winged helix-like DNA-binding domain superfamily/Winged helix DNA-binding domain"/>
    <property type="match status" value="1"/>
</dbReference>
<dbReference type="InterPro" id="IPR002831">
    <property type="entry name" value="Tscrpt_reg_TrmB_N"/>
</dbReference>
<accession>A0A1M7B6F4</accession>
<dbReference type="RefSeq" id="WP_073279958.1">
    <property type="nucleotide sequence ID" value="NZ_FRAC01000035.1"/>
</dbReference>
<dbReference type="InterPro" id="IPR051797">
    <property type="entry name" value="TrmB-like"/>
</dbReference>
<gene>
    <name evidence="3" type="ORF">SAMN02745136_05046</name>
</gene>
<dbReference type="Pfam" id="PF01978">
    <property type="entry name" value="TrmB"/>
    <property type="match status" value="1"/>
</dbReference>
<dbReference type="SUPFAM" id="SSF46785">
    <property type="entry name" value="Winged helix' DNA-binding domain"/>
    <property type="match status" value="1"/>
</dbReference>
<dbReference type="Pfam" id="PF11495">
    <property type="entry name" value="Regulator_TrmB"/>
    <property type="match status" value="1"/>
</dbReference>
<dbReference type="AlphaFoldDB" id="A0A1M7B6F4"/>
<keyword evidence="4" id="KW-1185">Reference proteome</keyword>
<sequence length="234" mass="26605">MELIDQFMSFGLTRQESTIYLTLQINGELTGYEVAKLTGISRSNTYNALAGLVEKGAAYIMEGNVTKYTAVAFEEFSNNIIYKLKGIQEKIISNLPERKKEADGYVTIKGEEHIINKLRNMLNETESRIYISVSSDILDIIREDVQKLIEQKKKVVVLTDSPMGLEGATIYTKDQVGRQVRLIVDSCKVLTGEITDRDFSTCLYSKNQNLVDVFKEMLQNEITLLQLKEKEPDR</sequence>
<feature type="domain" description="Transcription regulator TrmB N-terminal" evidence="1">
    <location>
        <begin position="9"/>
        <end position="74"/>
    </location>
</feature>
<dbReference type="STRING" id="1121322.SAMN02745136_05046"/>
<dbReference type="InterPro" id="IPR036388">
    <property type="entry name" value="WH-like_DNA-bd_sf"/>
</dbReference>
<name>A0A1M7B6F4_9FIRM</name>
<protein>
    <submittedName>
        <fullName evidence="3">Sugar-specific transcriptional regulator TrmB</fullName>
    </submittedName>
</protein>
<proteinExistence type="predicted"/>
<dbReference type="OrthoDB" id="1493540at2"/>
<dbReference type="Proteomes" id="UP000184386">
    <property type="component" value="Unassembled WGS sequence"/>
</dbReference>
<dbReference type="EMBL" id="FRAC01000035">
    <property type="protein sequence ID" value="SHL50585.1"/>
    <property type="molecule type" value="Genomic_DNA"/>
</dbReference>
<dbReference type="InterPro" id="IPR036390">
    <property type="entry name" value="WH_DNA-bd_sf"/>
</dbReference>
<evidence type="ECO:0000259" key="2">
    <source>
        <dbReference type="Pfam" id="PF11495"/>
    </source>
</evidence>
<organism evidence="3 4">
    <name type="scientific">Anaerocolumna jejuensis DSM 15929</name>
    <dbReference type="NCBI Taxonomy" id="1121322"/>
    <lineage>
        <taxon>Bacteria</taxon>
        <taxon>Bacillati</taxon>
        <taxon>Bacillota</taxon>
        <taxon>Clostridia</taxon>
        <taxon>Lachnospirales</taxon>
        <taxon>Lachnospiraceae</taxon>
        <taxon>Anaerocolumna</taxon>
    </lineage>
</organism>
<dbReference type="PANTHER" id="PTHR34293:SF1">
    <property type="entry name" value="HTH-TYPE TRANSCRIPTIONAL REGULATOR TRMBL2"/>
    <property type="match status" value="1"/>
</dbReference>
<feature type="domain" description="Transcription regulator TrmB C-terminal" evidence="2">
    <location>
        <begin position="107"/>
        <end position="210"/>
    </location>
</feature>
<evidence type="ECO:0000313" key="4">
    <source>
        <dbReference type="Proteomes" id="UP000184386"/>
    </source>
</evidence>
<dbReference type="InterPro" id="IPR021586">
    <property type="entry name" value="Tscrpt_reg_TrmB_C"/>
</dbReference>
<dbReference type="CDD" id="cd09124">
    <property type="entry name" value="PLDc_like_TrmB_middle"/>
    <property type="match status" value="1"/>
</dbReference>
<reference evidence="3 4" key="1">
    <citation type="submission" date="2016-11" db="EMBL/GenBank/DDBJ databases">
        <authorList>
            <person name="Jaros S."/>
            <person name="Januszkiewicz K."/>
            <person name="Wedrychowicz H."/>
        </authorList>
    </citation>
    <scope>NUCLEOTIDE SEQUENCE [LARGE SCALE GENOMIC DNA]</scope>
    <source>
        <strain evidence="3 4">DSM 15929</strain>
    </source>
</reference>